<dbReference type="PROSITE" id="PS51257">
    <property type="entry name" value="PROKAR_LIPOPROTEIN"/>
    <property type="match status" value="1"/>
</dbReference>
<name>I4B5N6_TURPD</name>
<accession>I4B5N6</accession>
<evidence type="ECO:0000313" key="2">
    <source>
        <dbReference type="Proteomes" id="UP000006048"/>
    </source>
</evidence>
<keyword evidence="2" id="KW-1185">Reference proteome</keyword>
<dbReference type="RefSeq" id="WP_014803100.1">
    <property type="nucleotide sequence ID" value="NC_018020.1"/>
</dbReference>
<dbReference type="KEGG" id="tpx:Turpa_1946"/>
<dbReference type="HOGENOM" id="CLU_2195790_0_0_12"/>
<dbReference type="STRING" id="869212.Turpa_1946"/>
<protein>
    <recommendedName>
        <fullName evidence="3">Lipoprotein</fullName>
    </recommendedName>
</protein>
<evidence type="ECO:0000313" key="1">
    <source>
        <dbReference type="EMBL" id="AFM12593.1"/>
    </source>
</evidence>
<dbReference type="EMBL" id="CP002959">
    <property type="protein sequence ID" value="AFM12593.1"/>
    <property type="molecule type" value="Genomic_DNA"/>
</dbReference>
<reference evidence="1 2" key="1">
    <citation type="submission" date="2012-06" db="EMBL/GenBank/DDBJ databases">
        <title>The complete chromosome of genome of Turneriella parva DSM 21527.</title>
        <authorList>
            <consortium name="US DOE Joint Genome Institute (JGI-PGF)"/>
            <person name="Lucas S."/>
            <person name="Han J."/>
            <person name="Lapidus A."/>
            <person name="Bruce D."/>
            <person name="Goodwin L."/>
            <person name="Pitluck S."/>
            <person name="Peters L."/>
            <person name="Kyrpides N."/>
            <person name="Mavromatis K."/>
            <person name="Ivanova N."/>
            <person name="Mikhailova N."/>
            <person name="Chertkov O."/>
            <person name="Detter J.C."/>
            <person name="Tapia R."/>
            <person name="Han C."/>
            <person name="Land M."/>
            <person name="Hauser L."/>
            <person name="Markowitz V."/>
            <person name="Cheng J.-F."/>
            <person name="Hugenholtz P."/>
            <person name="Woyke T."/>
            <person name="Wu D."/>
            <person name="Gronow S."/>
            <person name="Wellnitz S."/>
            <person name="Brambilla E."/>
            <person name="Klenk H.-P."/>
            <person name="Eisen J.A."/>
        </authorList>
    </citation>
    <scope>NUCLEOTIDE SEQUENCE [LARGE SCALE GENOMIC DNA]</scope>
    <source>
        <strain evidence="2">ATCC BAA-1111 / DSM 21527 / NCTC 11395 / H</strain>
    </source>
</reference>
<sequence length="108" mass="11915">MLKHLHGLGLSCLFLGFITLLVSCRNEKQLATAKANAVAYGLARCDCEKQRRKEPQGDTRECTEAMARATRYLNINVEFGKFNSAATAEIEKAGNDAYEKCLQSAAQK</sequence>
<dbReference type="Proteomes" id="UP000006048">
    <property type="component" value="Chromosome"/>
</dbReference>
<organism evidence="1 2">
    <name type="scientific">Turneriella parva (strain ATCC BAA-1111 / DSM 21527 / NCTC 11395 / H)</name>
    <name type="common">Leptospira parva</name>
    <dbReference type="NCBI Taxonomy" id="869212"/>
    <lineage>
        <taxon>Bacteria</taxon>
        <taxon>Pseudomonadati</taxon>
        <taxon>Spirochaetota</taxon>
        <taxon>Spirochaetia</taxon>
        <taxon>Leptospirales</taxon>
        <taxon>Leptospiraceae</taxon>
        <taxon>Turneriella</taxon>
    </lineage>
</organism>
<evidence type="ECO:0008006" key="3">
    <source>
        <dbReference type="Google" id="ProtNLM"/>
    </source>
</evidence>
<proteinExistence type="predicted"/>
<gene>
    <name evidence="1" type="ordered locus">Turpa_1946</name>
</gene>
<dbReference type="AlphaFoldDB" id="I4B5N6"/>